<evidence type="ECO:0000313" key="2">
    <source>
        <dbReference type="Proteomes" id="UP000050761"/>
    </source>
</evidence>
<keyword evidence="2" id="KW-1185">Reference proteome</keyword>
<accession>A0A183G3P8</accession>
<dbReference type="AlphaFoldDB" id="A0A183G3P8"/>
<proteinExistence type="predicted"/>
<organism evidence="2 3">
    <name type="scientific">Heligmosomoides polygyrus</name>
    <name type="common">Parasitic roundworm</name>
    <dbReference type="NCBI Taxonomy" id="6339"/>
    <lineage>
        <taxon>Eukaryota</taxon>
        <taxon>Metazoa</taxon>
        <taxon>Ecdysozoa</taxon>
        <taxon>Nematoda</taxon>
        <taxon>Chromadorea</taxon>
        <taxon>Rhabditida</taxon>
        <taxon>Rhabditina</taxon>
        <taxon>Rhabditomorpha</taxon>
        <taxon>Strongyloidea</taxon>
        <taxon>Heligmosomidae</taxon>
        <taxon>Heligmosomoides</taxon>
    </lineage>
</organism>
<reference evidence="3" key="2">
    <citation type="submission" date="2019-09" db="UniProtKB">
        <authorList>
            <consortium name="WormBaseParasite"/>
        </authorList>
    </citation>
    <scope>IDENTIFICATION</scope>
</reference>
<dbReference type="WBParaSite" id="HPBE_0001604701-mRNA-1">
    <property type="protein sequence ID" value="HPBE_0001604701-mRNA-1"/>
    <property type="gene ID" value="HPBE_0001604701"/>
</dbReference>
<dbReference type="OrthoDB" id="7398566at2759"/>
<sequence length="103" mass="12021">MRIGGVCVFVNKHLAMNIDSYDSLTTRIVRLRLKRCGSMPALTVFVAYAPTPDFNDEEVYTFYVDMEKLYREDHTFYKMIVDDFNAKIGPRRSRKNFTSEPPV</sequence>
<dbReference type="EMBL" id="UZAH01029191">
    <property type="protein sequence ID" value="VDP04768.1"/>
    <property type="molecule type" value="Genomic_DNA"/>
</dbReference>
<evidence type="ECO:0000313" key="3">
    <source>
        <dbReference type="WBParaSite" id="HPBE_0001604701-mRNA-1"/>
    </source>
</evidence>
<dbReference type="Proteomes" id="UP000050761">
    <property type="component" value="Unassembled WGS sequence"/>
</dbReference>
<protein>
    <submittedName>
        <fullName evidence="3">Craniofacial development protein 2-like</fullName>
    </submittedName>
</protein>
<evidence type="ECO:0000313" key="1">
    <source>
        <dbReference type="EMBL" id="VDP04768.1"/>
    </source>
</evidence>
<accession>A0A3P8B515</accession>
<reference evidence="1 2" key="1">
    <citation type="submission" date="2018-11" db="EMBL/GenBank/DDBJ databases">
        <authorList>
            <consortium name="Pathogen Informatics"/>
        </authorList>
    </citation>
    <scope>NUCLEOTIDE SEQUENCE [LARGE SCALE GENOMIC DNA]</scope>
</reference>
<name>A0A183G3P8_HELPZ</name>
<gene>
    <name evidence="1" type="ORF">HPBE_LOCUS16046</name>
</gene>